<dbReference type="AlphaFoldDB" id="A0A743NZS8"/>
<organism evidence="1">
    <name type="scientific">Salmonella enterica</name>
    <name type="common">Salmonella choleraesuis</name>
    <dbReference type="NCBI Taxonomy" id="28901"/>
    <lineage>
        <taxon>Bacteria</taxon>
        <taxon>Pseudomonadati</taxon>
        <taxon>Pseudomonadota</taxon>
        <taxon>Gammaproteobacteria</taxon>
        <taxon>Enterobacterales</taxon>
        <taxon>Enterobacteriaceae</taxon>
        <taxon>Salmonella</taxon>
    </lineage>
</organism>
<accession>A0A743NZS8</accession>
<name>A0A743NZS8_SALER</name>
<protein>
    <submittedName>
        <fullName evidence="1">Uncharacterized protein</fullName>
    </submittedName>
</protein>
<gene>
    <name evidence="1" type="ORF">G9F27_000787</name>
</gene>
<proteinExistence type="predicted"/>
<reference evidence="1" key="2">
    <citation type="submission" date="2020-02" db="EMBL/GenBank/DDBJ databases">
        <authorList>
            <consortium name="NCBI Pathogen Detection Project"/>
        </authorList>
    </citation>
    <scope>NUCLEOTIDE SEQUENCE</scope>
    <source>
        <strain evidence="1">MA.CK_00/00001968</strain>
    </source>
</reference>
<comment type="caution">
    <text evidence="1">The sequence shown here is derived from an EMBL/GenBank/DDBJ whole genome shotgun (WGS) entry which is preliminary data.</text>
</comment>
<sequence>MGKGIIRAGKIPHKNTRIIAGSKQPDVATINFSFRYIDADNDKFCFTSQGASYFCKVLNRLKDLSTLTEREFIADRGATLKSHPIDWRHTSEPDGFSHLNEQFQGYTPYQFAVSRNEHGRVHGFFIGNVFHVVWLDPDHRLYPEK</sequence>
<evidence type="ECO:0000313" key="1">
    <source>
        <dbReference type="EMBL" id="HAF2126683.1"/>
    </source>
</evidence>
<reference evidence="1" key="1">
    <citation type="journal article" date="2018" name="Genome Biol.">
        <title>SKESA: strategic k-mer extension for scrupulous assemblies.</title>
        <authorList>
            <person name="Souvorov A."/>
            <person name="Agarwala R."/>
            <person name="Lipman D.J."/>
        </authorList>
    </citation>
    <scope>NUCLEOTIDE SEQUENCE</scope>
    <source>
        <strain evidence="1">MA.CK_00/00001968</strain>
    </source>
</reference>
<dbReference type="EMBL" id="DAAUQX010000004">
    <property type="protein sequence ID" value="HAF2126683.1"/>
    <property type="molecule type" value="Genomic_DNA"/>
</dbReference>